<keyword evidence="2 3" id="KW-0802">TPR repeat</keyword>
<dbReference type="Proteomes" id="UP000293583">
    <property type="component" value="Unassembled WGS sequence"/>
</dbReference>
<keyword evidence="1" id="KW-0677">Repeat</keyword>
<organism evidence="5 6">
    <name type="scientific">Aquirufa antheringensis</name>
    <dbReference type="NCBI Taxonomy" id="2516559"/>
    <lineage>
        <taxon>Bacteria</taxon>
        <taxon>Pseudomonadati</taxon>
        <taxon>Bacteroidota</taxon>
        <taxon>Cytophagia</taxon>
        <taxon>Cytophagales</taxon>
        <taxon>Flectobacillaceae</taxon>
        <taxon>Aquirufa</taxon>
    </lineage>
</organism>
<dbReference type="InterPro" id="IPR011990">
    <property type="entry name" value="TPR-like_helical_dom_sf"/>
</dbReference>
<dbReference type="Pfam" id="PF13432">
    <property type="entry name" value="TPR_16"/>
    <property type="match status" value="1"/>
</dbReference>
<dbReference type="EMBL" id="SEWY01000004">
    <property type="protein sequence ID" value="TBH72148.1"/>
    <property type="molecule type" value="Genomic_DNA"/>
</dbReference>
<dbReference type="SMART" id="SM00028">
    <property type="entry name" value="TPR"/>
    <property type="match status" value="4"/>
</dbReference>
<dbReference type="OrthoDB" id="9814220at2"/>
<dbReference type="Pfam" id="PF13181">
    <property type="entry name" value="TPR_8"/>
    <property type="match status" value="1"/>
</dbReference>
<dbReference type="RefSeq" id="WP_130923729.1">
    <property type="nucleotide sequence ID" value="NZ_SEWY01000004.1"/>
</dbReference>
<dbReference type="InterPro" id="IPR019734">
    <property type="entry name" value="TPR_rpt"/>
</dbReference>
<keyword evidence="6" id="KW-1185">Reference proteome</keyword>
<feature type="signal peptide" evidence="4">
    <location>
        <begin position="1"/>
        <end position="20"/>
    </location>
</feature>
<dbReference type="InterPro" id="IPR051685">
    <property type="entry name" value="Ycf3/AcsC/BcsC/TPR_MFPF"/>
</dbReference>
<name>A0A4Q9BCC5_9BACT</name>
<dbReference type="AlphaFoldDB" id="A0A4Q9BCC5"/>
<comment type="caution">
    <text evidence="5">The sequence shown here is derived from an EMBL/GenBank/DDBJ whole genome shotgun (WGS) entry which is preliminary data.</text>
</comment>
<dbReference type="Gene3D" id="1.25.40.10">
    <property type="entry name" value="Tetratricopeptide repeat domain"/>
    <property type="match status" value="3"/>
</dbReference>
<reference evidence="5 6" key="1">
    <citation type="submission" date="2019-02" db="EMBL/GenBank/DDBJ databases">
        <title>Genome of a new Bacteroidetes strain.</title>
        <authorList>
            <person name="Pitt A."/>
        </authorList>
    </citation>
    <scope>NUCLEOTIDE SEQUENCE [LARGE SCALE GENOMIC DNA]</scope>
    <source>
        <strain evidence="5 6">103A-SOEBACH</strain>
    </source>
</reference>
<sequence>MMRKLTYLILLLGGFFSVAAQSEELMVDGMRAYMKEDFGEAILVFEKLAKVKSQEPAVFYYLAKSYLSDKQLTSARSNAEKAHLLSPYSFDYGLLYGDLLLANKEYKKALECFEKLLAYDDHRFDAEPDMIRVKQFVFLSKGDETKDLAEKNTYYLQAANLGPVQEELWVRIIQLDWELNRKEAVVEHALEALENYPRMAPWVFPILGDAYQALGNHAASDAAFDKALAANPKDDHVLNNYSYFLSIRKEKLALADSLSARLVADHPRNGTYLDTRAWVLFELKRYPEARVAMEAALKDKENASATLWEHYGDVLFRLKLVEKAIEAWKEALRLDPARESVDKKIRMRQIPEN</sequence>
<proteinExistence type="predicted"/>
<evidence type="ECO:0000256" key="4">
    <source>
        <dbReference type="SAM" id="SignalP"/>
    </source>
</evidence>
<feature type="chain" id="PRO_5021022925" evidence="4">
    <location>
        <begin position="21"/>
        <end position="353"/>
    </location>
</feature>
<evidence type="ECO:0000256" key="2">
    <source>
        <dbReference type="ARBA" id="ARBA00022803"/>
    </source>
</evidence>
<feature type="repeat" description="TPR" evidence="3">
    <location>
        <begin position="201"/>
        <end position="234"/>
    </location>
</feature>
<evidence type="ECO:0000256" key="1">
    <source>
        <dbReference type="ARBA" id="ARBA00022737"/>
    </source>
</evidence>
<evidence type="ECO:0000313" key="5">
    <source>
        <dbReference type="EMBL" id="TBH72148.1"/>
    </source>
</evidence>
<dbReference type="PANTHER" id="PTHR44943:SF8">
    <property type="entry name" value="TPR REPEAT-CONTAINING PROTEIN MJ0263"/>
    <property type="match status" value="1"/>
</dbReference>
<dbReference type="PANTHER" id="PTHR44943">
    <property type="entry name" value="CELLULOSE SYNTHASE OPERON PROTEIN C"/>
    <property type="match status" value="1"/>
</dbReference>
<gene>
    <name evidence="5" type="ORF">EWU20_10030</name>
</gene>
<feature type="repeat" description="TPR" evidence="3">
    <location>
        <begin position="305"/>
        <end position="338"/>
    </location>
</feature>
<protein>
    <submittedName>
        <fullName evidence="5">Tetratricopeptide repeat protein</fullName>
    </submittedName>
</protein>
<accession>A0A4Q9BCC5</accession>
<evidence type="ECO:0000256" key="3">
    <source>
        <dbReference type="PROSITE-ProRule" id="PRU00339"/>
    </source>
</evidence>
<keyword evidence="4" id="KW-0732">Signal</keyword>
<dbReference type="PROSITE" id="PS50005">
    <property type="entry name" value="TPR"/>
    <property type="match status" value="2"/>
</dbReference>
<dbReference type="Pfam" id="PF12895">
    <property type="entry name" value="ANAPC3"/>
    <property type="match status" value="1"/>
</dbReference>
<evidence type="ECO:0000313" key="6">
    <source>
        <dbReference type="Proteomes" id="UP000293583"/>
    </source>
</evidence>
<dbReference type="SUPFAM" id="SSF48452">
    <property type="entry name" value="TPR-like"/>
    <property type="match status" value="2"/>
</dbReference>